<comment type="similarity">
    <text evidence="3">Belongs to the ustYa family.</text>
</comment>
<dbReference type="GO" id="GO:0016491">
    <property type="term" value="F:oxidoreductase activity"/>
    <property type="evidence" value="ECO:0007669"/>
    <property type="project" value="UniProtKB-KW"/>
</dbReference>
<dbReference type="PANTHER" id="PTHR33365:SF11">
    <property type="entry name" value="TAT PATHWAY SIGNAL SEQUENCE"/>
    <property type="match status" value="1"/>
</dbReference>
<gene>
    <name evidence="5" type="ORF">CERZMDRAFT_99919</name>
</gene>
<dbReference type="InterPro" id="IPR021765">
    <property type="entry name" value="UstYa-like"/>
</dbReference>
<evidence type="ECO:0000256" key="4">
    <source>
        <dbReference type="SAM" id="MobiDB-lite"/>
    </source>
</evidence>
<evidence type="ECO:0000256" key="1">
    <source>
        <dbReference type="ARBA" id="ARBA00004685"/>
    </source>
</evidence>
<evidence type="ECO:0000256" key="2">
    <source>
        <dbReference type="ARBA" id="ARBA00023002"/>
    </source>
</evidence>
<protein>
    <submittedName>
        <fullName evidence="5">Uncharacterized protein</fullName>
    </submittedName>
</protein>
<evidence type="ECO:0000313" key="5">
    <source>
        <dbReference type="EMBL" id="KAF2209860.1"/>
    </source>
</evidence>
<sequence>MHCVPKVFPDRAVNRVHSNERPCGNAAVRLTSAAHGSQSTSVIESAIEPTIDASVVRMNIDTMGSYQQLSPNHDPEQSPTPQDATSTWKPEYMDEKQDLARRTVSYIKSHINQIMTAGLVILTLIQVLAIQRMTKATTTITSVAAQNLTTYKSYGADWRYMSLEHKYDELWNHELVADNGIINLPPYDSAGKSINGEFGAVAMLHALHCLGGIRKALQTARNDAVAKNGHDIGLDPRADPHWPHCFHYLRQMILCHADDTIERGHFLNGTLSPSADDPAVIEGSLDVRQCRDSERLFEMRRQHSDSNIDGVPIEW</sequence>
<dbReference type="Proteomes" id="UP000799539">
    <property type="component" value="Unassembled WGS sequence"/>
</dbReference>
<keyword evidence="6" id="KW-1185">Reference proteome</keyword>
<name>A0A6A6F8Z0_9PEZI</name>
<evidence type="ECO:0000256" key="3">
    <source>
        <dbReference type="ARBA" id="ARBA00035112"/>
    </source>
</evidence>
<dbReference type="AlphaFoldDB" id="A0A6A6F8Z0"/>
<dbReference type="OrthoDB" id="3687641at2759"/>
<evidence type="ECO:0000313" key="6">
    <source>
        <dbReference type="Proteomes" id="UP000799539"/>
    </source>
</evidence>
<dbReference type="GO" id="GO:0043386">
    <property type="term" value="P:mycotoxin biosynthetic process"/>
    <property type="evidence" value="ECO:0007669"/>
    <property type="project" value="InterPro"/>
</dbReference>
<keyword evidence="2" id="KW-0560">Oxidoreductase</keyword>
<dbReference type="EMBL" id="ML992684">
    <property type="protein sequence ID" value="KAF2209860.1"/>
    <property type="molecule type" value="Genomic_DNA"/>
</dbReference>
<reference evidence="5" key="1">
    <citation type="journal article" date="2020" name="Stud. Mycol.">
        <title>101 Dothideomycetes genomes: a test case for predicting lifestyles and emergence of pathogens.</title>
        <authorList>
            <person name="Haridas S."/>
            <person name="Albert R."/>
            <person name="Binder M."/>
            <person name="Bloem J."/>
            <person name="Labutti K."/>
            <person name="Salamov A."/>
            <person name="Andreopoulos B."/>
            <person name="Baker S."/>
            <person name="Barry K."/>
            <person name="Bills G."/>
            <person name="Bluhm B."/>
            <person name="Cannon C."/>
            <person name="Castanera R."/>
            <person name="Culley D."/>
            <person name="Daum C."/>
            <person name="Ezra D."/>
            <person name="Gonzalez J."/>
            <person name="Henrissat B."/>
            <person name="Kuo A."/>
            <person name="Liang C."/>
            <person name="Lipzen A."/>
            <person name="Lutzoni F."/>
            <person name="Magnuson J."/>
            <person name="Mondo S."/>
            <person name="Nolan M."/>
            <person name="Ohm R."/>
            <person name="Pangilinan J."/>
            <person name="Park H.-J."/>
            <person name="Ramirez L."/>
            <person name="Alfaro M."/>
            <person name="Sun H."/>
            <person name="Tritt A."/>
            <person name="Yoshinaga Y."/>
            <person name="Zwiers L.-H."/>
            <person name="Turgeon B."/>
            <person name="Goodwin S."/>
            <person name="Spatafora J."/>
            <person name="Crous P."/>
            <person name="Grigoriev I."/>
        </authorList>
    </citation>
    <scope>NUCLEOTIDE SEQUENCE</scope>
    <source>
        <strain evidence="5">SCOH1-5</strain>
    </source>
</reference>
<proteinExistence type="inferred from homology"/>
<feature type="region of interest" description="Disordered" evidence="4">
    <location>
        <begin position="65"/>
        <end position="87"/>
    </location>
</feature>
<dbReference type="PANTHER" id="PTHR33365">
    <property type="entry name" value="YALI0B05434P"/>
    <property type="match status" value="1"/>
</dbReference>
<accession>A0A6A6F8Z0</accession>
<organism evidence="5 6">
    <name type="scientific">Cercospora zeae-maydis SCOH1-5</name>
    <dbReference type="NCBI Taxonomy" id="717836"/>
    <lineage>
        <taxon>Eukaryota</taxon>
        <taxon>Fungi</taxon>
        <taxon>Dikarya</taxon>
        <taxon>Ascomycota</taxon>
        <taxon>Pezizomycotina</taxon>
        <taxon>Dothideomycetes</taxon>
        <taxon>Dothideomycetidae</taxon>
        <taxon>Mycosphaerellales</taxon>
        <taxon>Mycosphaerellaceae</taxon>
        <taxon>Cercospora</taxon>
    </lineage>
</organism>
<dbReference type="Pfam" id="PF11807">
    <property type="entry name" value="UstYa"/>
    <property type="match status" value="1"/>
</dbReference>
<comment type="pathway">
    <text evidence="1">Mycotoxin biosynthesis.</text>
</comment>